<organism evidence="2">
    <name type="scientific">Octopus bimaculoides</name>
    <name type="common">California two-spotted octopus</name>
    <dbReference type="NCBI Taxonomy" id="37653"/>
    <lineage>
        <taxon>Eukaryota</taxon>
        <taxon>Metazoa</taxon>
        <taxon>Spiralia</taxon>
        <taxon>Lophotrochozoa</taxon>
        <taxon>Mollusca</taxon>
        <taxon>Cephalopoda</taxon>
        <taxon>Coleoidea</taxon>
        <taxon>Octopodiformes</taxon>
        <taxon>Octopoda</taxon>
        <taxon>Incirrata</taxon>
        <taxon>Octopodidae</taxon>
        <taxon>Octopus</taxon>
    </lineage>
</organism>
<sequence>MKNIFIFTLTQWFNWSHCQVSFSTIWTGYPVGFTLGTIIIKVMNHWQEF</sequence>
<protein>
    <submittedName>
        <fullName evidence="2">Uncharacterized protein</fullName>
    </submittedName>
</protein>
<accession>A0A0L8HCZ9</accession>
<keyword evidence="1" id="KW-1133">Transmembrane helix</keyword>
<name>A0A0L8HCZ9_OCTBM</name>
<dbReference type="AlphaFoldDB" id="A0A0L8HCZ9"/>
<keyword evidence="1" id="KW-0472">Membrane</keyword>
<proteinExistence type="predicted"/>
<dbReference type="EMBL" id="KQ418483">
    <property type="protein sequence ID" value="KOF87166.1"/>
    <property type="molecule type" value="Genomic_DNA"/>
</dbReference>
<keyword evidence="1" id="KW-0812">Transmembrane</keyword>
<evidence type="ECO:0000256" key="1">
    <source>
        <dbReference type="SAM" id="Phobius"/>
    </source>
</evidence>
<gene>
    <name evidence="2" type="ORF">OCBIM_22017340mg</name>
</gene>
<feature type="transmembrane region" description="Helical" evidence="1">
    <location>
        <begin position="28"/>
        <end position="46"/>
    </location>
</feature>
<evidence type="ECO:0000313" key="2">
    <source>
        <dbReference type="EMBL" id="KOF87166.1"/>
    </source>
</evidence>
<reference evidence="2" key="1">
    <citation type="submission" date="2015-07" db="EMBL/GenBank/DDBJ databases">
        <title>MeaNS - Measles Nucleotide Surveillance Program.</title>
        <authorList>
            <person name="Tran T."/>
            <person name="Druce J."/>
        </authorList>
    </citation>
    <scope>NUCLEOTIDE SEQUENCE</scope>
    <source>
        <strain evidence="2">UCB-OBI-ISO-001</strain>
        <tissue evidence="2">Gonad</tissue>
    </source>
</reference>